<sequence length="183" mass="20729">MEIIMNTTAMILNQISPTNFMLDIPDNDYVKGLKLQVQGVTLPAINIPITDVPLNPMIRGKIPGSAMEFDPLTIRFAVDEELRSYLGVYLWMLGTVDFNTFDSVRWSEPQQAMALHILDNSQSKTVATFRFYGAWPSNLGELELMYTNDSDEAVSCMTMFNFAHMEIEIDGRVIVPTPRKTQK</sequence>
<protein>
    <submittedName>
        <fullName evidence="1">Head-proximal tip of tail tube</fullName>
    </submittedName>
</protein>
<dbReference type="Proteomes" id="UP000223496">
    <property type="component" value="Segment"/>
</dbReference>
<keyword evidence="2" id="KW-1185">Reference proteome</keyword>
<evidence type="ECO:0000313" key="2">
    <source>
        <dbReference type="Proteomes" id="UP000223496"/>
    </source>
</evidence>
<proteinExistence type="predicted"/>
<reference evidence="1 2" key="1">
    <citation type="journal article" date="2017" name="Int. J. Food Microbiol.">
        <title>Investigating the biocontrol and anti-biofilm potential of a three phage cocktail against Cronobacter sakazakii in different brands of infant formula.</title>
        <authorList>
            <person name="Endersen L."/>
            <person name="Buttimer C."/>
            <person name="Nevin E."/>
            <person name="Coffey A."/>
            <person name="Neve H."/>
            <person name="Oliveira H."/>
            <person name="Lavigne R."/>
            <person name="O'Mahony J."/>
        </authorList>
    </citation>
    <scope>NUCLEOTIDE SEQUENCE [LARGE SCALE GENOMIC DNA]</scope>
</reference>
<evidence type="ECO:0000313" key="1">
    <source>
        <dbReference type="EMBL" id="AOG16318.1"/>
    </source>
</evidence>
<dbReference type="EMBL" id="KX431559">
    <property type="protein sequence ID" value="AOG16318.1"/>
    <property type="molecule type" value="Genomic_DNA"/>
</dbReference>
<name>A0A1W5N0I3_9CAUD</name>
<accession>A0A1W5N0I3</accession>
<organism evidence="1 2">
    <name type="scientific">Cronobacter phage vB_CsaM_leB</name>
    <dbReference type="NCBI Taxonomy" id="1885242"/>
    <lineage>
        <taxon>Viruses</taxon>
        <taxon>Duplodnaviria</taxon>
        <taxon>Heunggongvirae</taxon>
        <taxon>Uroviricota</taxon>
        <taxon>Caudoviricetes</taxon>
        <taxon>Pantevenvirales</taxon>
        <taxon>Straboviridae</taxon>
        <taxon>Pseudotevenvirus</taxon>
        <taxon>Pseudotevenvirus leb</taxon>
    </lineage>
</organism>
<gene>
    <name evidence="1" type="ORF">B_192</name>
</gene>